<reference evidence="1 2" key="1">
    <citation type="submission" date="2021-12" db="EMBL/GenBank/DDBJ databases">
        <title>Discovery of the Pendulisporaceae a myxobacterial family with distinct sporulation behavior and unique specialized metabolism.</title>
        <authorList>
            <person name="Garcia R."/>
            <person name="Popoff A."/>
            <person name="Bader C.D."/>
            <person name="Loehr J."/>
            <person name="Walesch S."/>
            <person name="Walt C."/>
            <person name="Boldt J."/>
            <person name="Bunk B."/>
            <person name="Haeckl F.J.F.P.J."/>
            <person name="Gunesch A.P."/>
            <person name="Birkelbach J."/>
            <person name="Nuebel U."/>
            <person name="Pietschmann T."/>
            <person name="Bach T."/>
            <person name="Mueller R."/>
        </authorList>
    </citation>
    <scope>NUCLEOTIDE SEQUENCE [LARGE SCALE GENOMIC DNA]</scope>
    <source>
        <strain evidence="1 2">MSr11954</strain>
    </source>
</reference>
<gene>
    <name evidence="1" type="ORF">LZC94_05450</name>
</gene>
<evidence type="ECO:0000313" key="2">
    <source>
        <dbReference type="Proteomes" id="UP001370348"/>
    </source>
</evidence>
<dbReference type="EMBL" id="CP089984">
    <property type="protein sequence ID" value="WXB16722.1"/>
    <property type="molecule type" value="Genomic_DNA"/>
</dbReference>
<protein>
    <recommendedName>
        <fullName evidence="3">Secreted protein</fullName>
    </recommendedName>
</protein>
<proteinExistence type="predicted"/>
<evidence type="ECO:0000313" key="1">
    <source>
        <dbReference type="EMBL" id="WXB16722.1"/>
    </source>
</evidence>
<dbReference type="RefSeq" id="WP_394826351.1">
    <property type="nucleotide sequence ID" value="NZ_CP089984.1"/>
</dbReference>
<evidence type="ECO:0008006" key="3">
    <source>
        <dbReference type="Google" id="ProtNLM"/>
    </source>
</evidence>
<name>A0ABZ2M560_9BACT</name>
<keyword evidence="2" id="KW-1185">Reference proteome</keyword>
<organism evidence="1 2">
    <name type="scientific">Pendulispora albinea</name>
    <dbReference type="NCBI Taxonomy" id="2741071"/>
    <lineage>
        <taxon>Bacteria</taxon>
        <taxon>Pseudomonadati</taxon>
        <taxon>Myxococcota</taxon>
        <taxon>Myxococcia</taxon>
        <taxon>Myxococcales</taxon>
        <taxon>Sorangiineae</taxon>
        <taxon>Pendulisporaceae</taxon>
        <taxon>Pendulispora</taxon>
    </lineage>
</organism>
<accession>A0ABZ2M560</accession>
<sequence length="139" mass="14844">MNLVTLHLQALTAVLSTIATCSGSTGDLCRNSPQENEWHGRAQLLDVRTSHGKVHLRSTARDQIEVRARAREPGEHALFVLRAITQGRGVVVCVAPTTTGARSGSCPTTDGDWPDRHAPVVDLDVVVPDGVTLRASSTT</sequence>
<dbReference type="Proteomes" id="UP001370348">
    <property type="component" value="Chromosome"/>
</dbReference>